<evidence type="ECO:0000313" key="4">
    <source>
        <dbReference type="Proteomes" id="UP000016922"/>
    </source>
</evidence>
<reference evidence="3 4" key="1">
    <citation type="journal article" date="2013" name="BMC Genomics">
        <title>Genomics-driven discovery of the pneumocandin biosynthetic gene cluster in the fungus Glarea lozoyensis.</title>
        <authorList>
            <person name="Chen L."/>
            <person name="Yue Q."/>
            <person name="Zhang X."/>
            <person name="Xiang M."/>
            <person name="Wang C."/>
            <person name="Li S."/>
            <person name="Che Y."/>
            <person name="Ortiz-Lopez F.J."/>
            <person name="Bills G.F."/>
            <person name="Liu X."/>
            <person name="An Z."/>
        </authorList>
    </citation>
    <scope>NUCLEOTIDE SEQUENCE [LARGE SCALE GENOMIC DNA]</scope>
    <source>
        <strain evidence="4">ATCC 20868 / MF5171</strain>
    </source>
</reference>
<dbReference type="PANTHER" id="PTHR10622:SF12">
    <property type="entry name" value="HET DOMAIN-CONTAINING PROTEIN"/>
    <property type="match status" value="1"/>
</dbReference>
<dbReference type="InterPro" id="IPR058525">
    <property type="entry name" value="DUF8212"/>
</dbReference>
<dbReference type="OrthoDB" id="674604at2759"/>
<dbReference type="InterPro" id="IPR010730">
    <property type="entry name" value="HET"/>
</dbReference>
<dbReference type="STRING" id="1116229.S3D6T8"/>
<feature type="domain" description="Heterokaryon incompatibility" evidence="1">
    <location>
        <begin position="22"/>
        <end position="107"/>
    </location>
</feature>
<dbReference type="HOGENOM" id="CLU_000288_138_11_1"/>
<dbReference type="RefSeq" id="XP_008080117.1">
    <property type="nucleotide sequence ID" value="XM_008081926.1"/>
</dbReference>
<accession>S3D6T8</accession>
<protein>
    <submittedName>
        <fullName evidence="3">HET protein</fullName>
    </submittedName>
</protein>
<sequence>MRLLNTSTELLEEFIDTSVPPYAILSHTWGDGEVSLKDMTTDPAYKSKLGYTKISMTCQLAREDGLQYAWIDTCCIDKSSSAELSEAINSMYQWYKKAEKCYAYLFDLDSTPTWRKRLPQCRWFSRGWTLQELIAPMDVWFYDGKWNLVFRKGEDSHLLKRITGIHQDVLKGSRSMLSMSIAQRMSWASRRVTTRAEDEAYCLLGIFDVNMPMLYGEGRKAFFRLQEEIIRISPDLSIFAWTSKKPPGDDEQAPVACSMFASATDDFAESGTFVAVNAQSTNDFSISNQGIKVHTRLALQKVPRQQGYRYVMKVCKTIDGRVFGIRLRKCGVSQLVREDPWVLIGEENTFPSMQSRIMYLLNRLPPAHAPNYLLESIVLGSRSRVLQIDLPPEMYINNVWPWSRWDVTDQTFFVSDDLGLDCAGFRVFGGYDFDPLRRGERSKFSFMVYVWKWSRNGDRPMTEPEFTLVPWTASDTSLKDLNEKLEQYEYNSTMLQADFETYRVRVAKNVHFPFEKRRLVSARCAFNLVNDWSKCSEPFWKMTLFVEASGDGF</sequence>
<dbReference type="Pfam" id="PF06985">
    <property type="entry name" value="HET"/>
    <property type="match status" value="1"/>
</dbReference>
<dbReference type="AlphaFoldDB" id="S3D6T8"/>
<keyword evidence="4" id="KW-1185">Reference proteome</keyword>
<dbReference type="EMBL" id="KE145358">
    <property type="protein sequence ID" value="EPE33500.1"/>
    <property type="molecule type" value="Genomic_DNA"/>
</dbReference>
<dbReference type="Pfam" id="PF26640">
    <property type="entry name" value="DUF8212"/>
    <property type="match status" value="1"/>
</dbReference>
<gene>
    <name evidence="3" type="ORF">GLAREA_06513</name>
</gene>
<dbReference type="Proteomes" id="UP000016922">
    <property type="component" value="Unassembled WGS sequence"/>
</dbReference>
<dbReference type="GeneID" id="19465566"/>
<organism evidence="3 4">
    <name type="scientific">Glarea lozoyensis (strain ATCC 20868 / MF5171)</name>
    <dbReference type="NCBI Taxonomy" id="1116229"/>
    <lineage>
        <taxon>Eukaryota</taxon>
        <taxon>Fungi</taxon>
        <taxon>Dikarya</taxon>
        <taxon>Ascomycota</taxon>
        <taxon>Pezizomycotina</taxon>
        <taxon>Leotiomycetes</taxon>
        <taxon>Helotiales</taxon>
        <taxon>Helotiaceae</taxon>
        <taxon>Glarea</taxon>
    </lineage>
</organism>
<dbReference type="KEGG" id="glz:GLAREA_06513"/>
<dbReference type="eggNOG" id="KOG4177">
    <property type="taxonomic scope" value="Eukaryota"/>
</dbReference>
<evidence type="ECO:0000259" key="1">
    <source>
        <dbReference type="Pfam" id="PF06985"/>
    </source>
</evidence>
<evidence type="ECO:0000259" key="2">
    <source>
        <dbReference type="Pfam" id="PF26640"/>
    </source>
</evidence>
<proteinExistence type="predicted"/>
<name>S3D6T8_GLAL2</name>
<dbReference type="OMA" id="NCERESH"/>
<evidence type="ECO:0000313" key="3">
    <source>
        <dbReference type="EMBL" id="EPE33500.1"/>
    </source>
</evidence>
<feature type="domain" description="DUF8212" evidence="2">
    <location>
        <begin position="220"/>
        <end position="284"/>
    </location>
</feature>
<dbReference type="PANTHER" id="PTHR10622">
    <property type="entry name" value="HET DOMAIN-CONTAINING PROTEIN"/>
    <property type="match status" value="1"/>
</dbReference>